<evidence type="ECO:0000313" key="3">
    <source>
        <dbReference type="Proteomes" id="UP000449678"/>
    </source>
</evidence>
<feature type="domain" description="Isochorismatase-like" evidence="1">
    <location>
        <begin position="10"/>
        <end position="161"/>
    </location>
</feature>
<reference evidence="2 3" key="1">
    <citation type="submission" date="2019-12" db="EMBL/GenBank/DDBJ databases">
        <title>Novel species isolated from a subtropical stream in China.</title>
        <authorList>
            <person name="Lu H."/>
        </authorList>
    </citation>
    <scope>NUCLEOTIDE SEQUENCE [LARGE SCALE GENOMIC DNA]</scope>
    <source>
        <strain evidence="2 3">FT94W</strain>
    </source>
</reference>
<comment type="caution">
    <text evidence="2">The sequence shown here is derived from an EMBL/GenBank/DDBJ whole genome shotgun (WGS) entry which is preliminary data.</text>
</comment>
<dbReference type="InterPro" id="IPR036380">
    <property type="entry name" value="Isochorismatase-like_sf"/>
</dbReference>
<dbReference type="InterPro" id="IPR000868">
    <property type="entry name" value="Isochorismatase-like_dom"/>
</dbReference>
<dbReference type="EMBL" id="WWCO01000005">
    <property type="protein sequence ID" value="MYM34503.1"/>
    <property type="molecule type" value="Genomic_DNA"/>
</dbReference>
<name>A0ABW9V5C4_9BURK</name>
<organism evidence="2 3">
    <name type="scientific">Duganella lactea</name>
    <dbReference type="NCBI Taxonomy" id="2692173"/>
    <lineage>
        <taxon>Bacteria</taxon>
        <taxon>Pseudomonadati</taxon>
        <taxon>Pseudomonadota</taxon>
        <taxon>Betaproteobacteria</taxon>
        <taxon>Burkholderiales</taxon>
        <taxon>Oxalobacteraceae</taxon>
        <taxon>Telluria group</taxon>
        <taxon>Duganella</taxon>
    </lineage>
</organism>
<sequence>MHDLLTPQNCALILLDQQAGLQFGVQSMERQTLLNNSVALMASALAFALPMVISTSASKVYSGPLLPDLQALAPAHPVLERRNMNAWEDDTVRATIEATGRKKLIFSGMLTEACISFAVLSALEAGYECYVVGDTCGGLTLAGHDLALQRMTSRGAQMTSWLQVLLELQRDWTRHETYDAARAVIEKNGGGYGVGLRYARQMLTPK</sequence>
<dbReference type="RefSeq" id="WP_160989892.1">
    <property type="nucleotide sequence ID" value="NZ_WWCO01000005.1"/>
</dbReference>
<keyword evidence="3" id="KW-1185">Reference proteome</keyword>
<dbReference type="PANTHER" id="PTHR43559">
    <property type="entry name" value="HYDROLASE YCAC-RELATED"/>
    <property type="match status" value="1"/>
</dbReference>
<evidence type="ECO:0000259" key="1">
    <source>
        <dbReference type="Pfam" id="PF00857"/>
    </source>
</evidence>
<dbReference type="Pfam" id="PF00857">
    <property type="entry name" value="Isochorismatase"/>
    <property type="match status" value="1"/>
</dbReference>
<dbReference type="Proteomes" id="UP000449678">
    <property type="component" value="Unassembled WGS sequence"/>
</dbReference>
<dbReference type="PANTHER" id="PTHR43559:SF1">
    <property type="entry name" value="HYDROLASE"/>
    <property type="match status" value="1"/>
</dbReference>
<dbReference type="InterPro" id="IPR053152">
    <property type="entry name" value="Hydrolase_YcaC-like"/>
</dbReference>
<dbReference type="Gene3D" id="3.40.50.850">
    <property type="entry name" value="Isochorismatase-like"/>
    <property type="match status" value="1"/>
</dbReference>
<gene>
    <name evidence="2" type="ORF">GTP38_09150</name>
</gene>
<dbReference type="SUPFAM" id="SSF52499">
    <property type="entry name" value="Isochorismatase-like hydrolases"/>
    <property type="match status" value="1"/>
</dbReference>
<protein>
    <submittedName>
        <fullName evidence="2">Isochorismatase family protein</fullName>
    </submittedName>
</protein>
<evidence type="ECO:0000313" key="2">
    <source>
        <dbReference type="EMBL" id="MYM34503.1"/>
    </source>
</evidence>
<accession>A0ABW9V5C4</accession>
<proteinExistence type="predicted"/>